<dbReference type="GO" id="GO:0050664">
    <property type="term" value="F:oxidoreductase activity, acting on NAD(P)H, oxygen as acceptor"/>
    <property type="evidence" value="ECO:0007669"/>
    <property type="project" value="TreeGrafter"/>
</dbReference>
<sequence>MSQSLRLNRSQNSSAFWSSFDIANQSASFADDLHPVLQPGRVAVVTGAGHGIGKAAAKEFARLGLKVAITDVNEERLNNVGQELKEMISEQNVLVVPTDVSQLEQVVTFKDRIYDTWGEVGLLMNNAGIRLRTAAWDPDGPESWRKVFSVNVLGMINVQHTFVPVSIAAPPVIELVENPSIIINSGSKRGITNPPGDVLYSASKAAAKSLTESLAYELRELPGCNVTAHLFAAGNTWTGLTGDDGTGTKTKPEAAWTPEQTVLFMLDRVRQGDFYILVPDNETPKEVDQLRIMWSAGDAAEGRPALSRWHKDYKPLFEEFMREGMEALAE</sequence>
<evidence type="ECO:0000313" key="5">
    <source>
        <dbReference type="EMBL" id="KAF5348583.1"/>
    </source>
</evidence>
<keyword evidence="3" id="KW-0560">Oxidoreductase</keyword>
<dbReference type="SUPFAM" id="SSF51735">
    <property type="entry name" value="NAD(P)-binding Rossmann-fold domains"/>
    <property type="match status" value="1"/>
</dbReference>
<dbReference type="GO" id="GO:0016616">
    <property type="term" value="F:oxidoreductase activity, acting on the CH-OH group of donors, NAD or NADP as acceptor"/>
    <property type="evidence" value="ECO:0007669"/>
    <property type="project" value="UniProtKB-ARBA"/>
</dbReference>
<protein>
    <recommendedName>
        <fullName evidence="7">NAD(P)-binding protein</fullName>
    </recommendedName>
</protein>
<evidence type="ECO:0000256" key="4">
    <source>
        <dbReference type="RuleBase" id="RU000363"/>
    </source>
</evidence>
<dbReference type="PRINTS" id="PR00080">
    <property type="entry name" value="SDRFAMILY"/>
</dbReference>
<keyword evidence="2" id="KW-0521">NADP</keyword>
<dbReference type="AlphaFoldDB" id="A0A8H5FTZ0"/>
<evidence type="ECO:0000256" key="3">
    <source>
        <dbReference type="ARBA" id="ARBA00023002"/>
    </source>
</evidence>
<dbReference type="PANTHER" id="PTHR43008">
    <property type="entry name" value="BENZIL REDUCTASE"/>
    <property type="match status" value="1"/>
</dbReference>
<name>A0A8H5FTZ0_9AGAR</name>
<reference evidence="5 6" key="1">
    <citation type="journal article" date="2020" name="ISME J.">
        <title>Uncovering the hidden diversity of litter-decomposition mechanisms in mushroom-forming fungi.</title>
        <authorList>
            <person name="Floudas D."/>
            <person name="Bentzer J."/>
            <person name="Ahren D."/>
            <person name="Johansson T."/>
            <person name="Persson P."/>
            <person name="Tunlid A."/>
        </authorList>
    </citation>
    <scope>NUCLEOTIDE SEQUENCE [LARGE SCALE GENOMIC DNA]</scope>
    <source>
        <strain evidence="5 6">CBS 146.42</strain>
    </source>
</reference>
<dbReference type="PRINTS" id="PR00081">
    <property type="entry name" value="GDHRDH"/>
</dbReference>
<keyword evidence="6" id="KW-1185">Reference proteome</keyword>
<dbReference type="CDD" id="cd05233">
    <property type="entry name" value="SDR_c"/>
    <property type="match status" value="1"/>
</dbReference>
<dbReference type="InterPro" id="IPR002347">
    <property type="entry name" value="SDR_fam"/>
</dbReference>
<dbReference type="EMBL" id="JAACJO010000019">
    <property type="protein sequence ID" value="KAF5348583.1"/>
    <property type="molecule type" value="Genomic_DNA"/>
</dbReference>
<dbReference type="InterPro" id="IPR020904">
    <property type="entry name" value="Sc_DH/Rdtase_CS"/>
</dbReference>
<evidence type="ECO:0000256" key="1">
    <source>
        <dbReference type="ARBA" id="ARBA00006484"/>
    </source>
</evidence>
<evidence type="ECO:0000256" key="2">
    <source>
        <dbReference type="ARBA" id="ARBA00022857"/>
    </source>
</evidence>
<evidence type="ECO:0008006" key="7">
    <source>
        <dbReference type="Google" id="ProtNLM"/>
    </source>
</evidence>
<proteinExistence type="inferred from homology"/>
<dbReference type="InterPro" id="IPR036291">
    <property type="entry name" value="NAD(P)-bd_dom_sf"/>
</dbReference>
<evidence type="ECO:0000313" key="6">
    <source>
        <dbReference type="Proteomes" id="UP000559027"/>
    </source>
</evidence>
<comment type="caution">
    <text evidence="5">The sequence shown here is derived from an EMBL/GenBank/DDBJ whole genome shotgun (WGS) entry which is preliminary data.</text>
</comment>
<gene>
    <name evidence="5" type="ORF">D9756_009677</name>
</gene>
<accession>A0A8H5FTZ0</accession>
<dbReference type="OrthoDB" id="5307821at2759"/>
<dbReference type="Gene3D" id="3.40.50.720">
    <property type="entry name" value="NAD(P)-binding Rossmann-like Domain"/>
    <property type="match status" value="1"/>
</dbReference>
<comment type="similarity">
    <text evidence="1 4">Belongs to the short-chain dehydrogenases/reductases (SDR) family.</text>
</comment>
<dbReference type="Pfam" id="PF00106">
    <property type="entry name" value="adh_short"/>
    <property type="match status" value="1"/>
</dbReference>
<organism evidence="5 6">
    <name type="scientific">Leucocoprinus leucothites</name>
    <dbReference type="NCBI Taxonomy" id="201217"/>
    <lineage>
        <taxon>Eukaryota</taxon>
        <taxon>Fungi</taxon>
        <taxon>Dikarya</taxon>
        <taxon>Basidiomycota</taxon>
        <taxon>Agaricomycotina</taxon>
        <taxon>Agaricomycetes</taxon>
        <taxon>Agaricomycetidae</taxon>
        <taxon>Agaricales</taxon>
        <taxon>Agaricineae</taxon>
        <taxon>Agaricaceae</taxon>
        <taxon>Leucocoprinus</taxon>
    </lineage>
</organism>
<dbReference type="PANTHER" id="PTHR43008:SF7">
    <property type="entry name" value="SHORT CHAIN DEHYDROGENASE_REDUCTASE (AFU_ORTHOLOGUE AFUA_2G00830)"/>
    <property type="match status" value="1"/>
</dbReference>
<dbReference type="PROSITE" id="PS00061">
    <property type="entry name" value="ADH_SHORT"/>
    <property type="match status" value="1"/>
</dbReference>
<dbReference type="Proteomes" id="UP000559027">
    <property type="component" value="Unassembled WGS sequence"/>
</dbReference>